<evidence type="ECO:0000313" key="2">
    <source>
        <dbReference type="Proteomes" id="UP000252254"/>
    </source>
</evidence>
<dbReference type="InterPro" id="IPR008983">
    <property type="entry name" value="Tumour_necrosis_fac-like_dom"/>
</dbReference>
<dbReference type="EMBL" id="QNRI01000012">
    <property type="protein sequence ID" value="RBO93213.1"/>
    <property type="molecule type" value="Genomic_DNA"/>
</dbReference>
<dbReference type="AlphaFoldDB" id="A0A366DT02"/>
<evidence type="ECO:0008006" key="3">
    <source>
        <dbReference type="Google" id="ProtNLM"/>
    </source>
</evidence>
<dbReference type="Gene3D" id="2.60.120.40">
    <property type="match status" value="1"/>
</dbReference>
<organism evidence="1 2">
    <name type="scientific">Paraliobacillus ryukyuensis</name>
    <dbReference type="NCBI Taxonomy" id="200904"/>
    <lineage>
        <taxon>Bacteria</taxon>
        <taxon>Bacillati</taxon>
        <taxon>Bacillota</taxon>
        <taxon>Bacilli</taxon>
        <taxon>Bacillales</taxon>
        <taxon>Bacillaceae</taxon>
        <taxon>Paraliobacillus</taxon>
    </lineage>
</organism>
<dbReference type="RefSeq" id="WP_113869947.1">
    <property type="nucleotide sequence ID" value="NZ_BAABQN010000013.1"/>
</dbReference>
<dbReference type="OrthoDB" id="9795386at2"/>
<evidence type="ECO:0000313" key="1">
    <source>
        <dbReference type="EMBL" id="RBO93213.1"/>
    </source>
</evidence>
<protein>
    <recommendedName>
        <fullName evidence="3">C1q domain-containing protein</fullName>
    </recommendedName>
</protein>
<keyword evidence="2" id="KW-1185">Reference proteome</keyword>
<dbReference type="Proteomes" id="UP000252254">
    <property type="component" value="Unassembled WGS sequence"/>
</dbReference>
<proteinExistence type="predicted"/>
<comment type="caution">
    <text evidence="1">The sequence shown here is derived from an EMBL/GenBank/DDBJ whole genome shotgun (WGS) entry which is preliminary data.</text>
</comment>
<gene>
    <name evidence="1" type="ORF">DES48_11214</name>
</gene>
<sequence length="320" mass="35947">MERSYFFDSTETDKLEYNAADLARFHAQIIGNGVSNTASLPDLTVTEKQNMTVTLGAGYAFANGYMHENTTAMDLTHETAEPDQDRIDRIIICFDTNPEQRRTYTYIKKGIPGKSPVAPTLTRDSYIYELSVAQVLIEAGKSYVEQYQIIDERTDGTVCGYIPLQNIYRGIDVDQNGIFSVINSPYLDTANRTTWSAQNNVHTKIPFGEADEITNTIYNSSESEITIQQSGVYMFRIYVSTQSNYLANGAEIQFRTYVNGQDSRLLFAFVAAHGNDNIFVNSGFQYFNAGDVVTFYAHAFATGLSTIDFNDAFLTWVKIQ</sequence>
<name>A0A366DT02_9BACI</name>
<accession>A0A366DT02</accession>
<reference evidence="1 2" key="1">
    <citation type="submission" date="2018-06" db="EMBL/GenBank/DDBJ databases">
        <title>Genomic Encyclopedia of Type Strains, Phase IV (KMG-IV): sequencing the most valuable type-strain genomes for metagenomic binning, comparative biology and taxonomic classification.</title>
        <authorList>
            <person name="Goeker M."/>
        </authorList>
    </citation>
    <scope>NUCLEOTIDE SEQUENCE [LARGE SCALE GENOMIC DNA]</scope>
    <source>
        <strain evidence="1 2">DSM 15140</strain>
    </source>
</reference>